<comment type="similarity">
    <text evidence="9">Belongs to the anamorsin family.</text>
</comment>
<dbReference type="Gene3D" id="3.40.50.720">
    <property type="entry name" value="NAD(P)-binding Rossmann-like Domain"/>
    <property type="match status" value="1"/>
</dbReference>
<evidence type="ECO:0000256" key="7">
    <source>
        <dbReference type="ARBA" id="ARBA00023014"/>
    </source>
</evidence>
<dbReference type="HAMAP" id="MF_03115">
    <property type="entry name" value="Anamorsin"/>
    <property type="match status" value="1"/>
</dbReference>
<keyword evidence="8 9" id="KW-0496">Mitochondrion</keyword>
<dbReference type="GO" id="GO:0051537">
    <property type="term" value="F:2 iron, 2 sulfur cluster binding"/>
    <property type="evidence" value="ECO:0007669"/>
    <property type="project" value="UniProtKB-UniRule"/>
</dbReference>
<protein>
    <submittedName>
        <fullName evidence="13">Cytokine-induced anti-apoptosis inhibitor 1 Fe-S biogenesis</fullName>
    </submittedName>
</protein>
<evidence type="ECO:0000256" key="10">
    <source>
        <dbReference type="SAM" id="MobiDB-lite"/>
    </source>
</evidence>
<comment type="caution">
    <text evidence="9">Lacks conserved residue(s) required for the propagation of feature annotation.</text>
</comment>
<evidence type="ECO:0000256" key="3">
    <source>
        <dbReference type="ARBA" id="ARBA00022490"/>
    </source>
</evidence>
<feature type="region of interest" description="Disordered" evidence="10">
    <location>
        <begin position="151"/>
        <end position="187"/>
    </location>
</feature>
<feature type="binding site" evidence="9">
    <location>
        <position position="228"/>
    </location>
    <ligand>
        <name>[2Fe-2S] cluster</name>
        <dbReference type="ChEBI" id="CHEBI:190135"/>
    </ligand>
</feature>
<evidence type="ECO:0000256" key="9">
    <source>
        <dbReference type="HAMAP-Rule" id="MF_03115"/>
    </source>
</evidence>
<dbReference type="InterPro" id="IPR002347">
    <property type="entry name" value="SDR_fam"/>
</dbReference>
<dbReference type="InterPro" id="IPR046408">
    <property type="entry name" value="CIAPIN1"/>
</dbReference>
<feature type="region of interest" description="Fe-S binding site B" evidence="9">
    <location>
        <begin position="276"/>
        <end position="290"/>
    </location>
</feature>
<organism evidence="13 14">
    <name type="scientific">Aspergillus parasiticus (strain ATCC 56775 / NRRL 5862 / SRRC 143 / SU-1)</name>
    <dbReference type="NCBI Taxonomy" id="1403190"/>
    <lineage>
        <taxon>Eukaryota</taxon>
        <taxon>Fungi</taxon>
        <taxon>Dikarya</taxon>
        <taxon>Ascomycota</taxon>
        <taxon>Pezizomycotina</taxon>
        <taxon>Eurotiomycetes</taxon>
        <taxon>Eurotiomycetidae</taxon>
        <taxon>Eurotiales</taxon>
        <taxon>Aspergillaceae</taxon>
        <taxon>Aspergillus</taxon>
        <taxon>Aspergillus subgen. Circumdati</taxon>
    </lineage>
</organism>
<feature type="binding site" evidence="9">
    <location>
        <position position="290"/>
    </location>
    <ligand>
        <name>[4Fe-4S] cluster</name>
        <dbReference type="ChEBI" id="CHEBI:49883"/>
    </ligand>
</feature>
<feature type="short sequence motif" description="Cx2C motif 1" evidence="9">
    <location>
        <begin position="276"/>
        <end position="279"/>
    </location>
</feature>
<evidence type="ECO:0000259" key="12">
    <source>
        <dbReference type="Pfam" id="PF16803"/>
    </source>
</evidence>
<comment type="domain">
    <text evidence="9">The twin Cx2C motifs are involved in the recognition by the mitochondrial MIA40-ERV1 disulfide relay system. The formation of 2 disulfide bonds in the Cx2C motifs through dithiol/disulfide exchange reactions effectively traps the protein in the mitochondrial intermembrane space.</text>
</comment>
<comment type="caution">
    <text evidence="13">The sequence shown here is derived from an EMBL/GenBank/DDBJ whole genome shotgun (WGS) entry which is preliminary data.</text>
</comment>
<keyword evidence="2 9" id="KW-0004">4Fe-4S</keyword>
<reference evidence="13 14" key="1">
    <citation type="submission" date="2015-02" db="EMBL/GenBank/DDBJ databases">
        <title>Draft genome sequence of Aspergillus parasiticus SU-1.</title>
        <authorList>
            <person name="Yu J."/>
            <person name="Fedorova N."/>
            <person name="Yin Y."/>
            <person name="Losada L."/>
            <person name="Zafar N."/>
            <person name="Taujale R."/>
            <person name="Ehrlich K.C."/>
            <person name="Bhatnagar D."/>
            <person name="Cleveland T.E."/>
            <person name="Bennett J.W."/>
            <person name="Nierman W.C."/>
        </authorList>
    </citation>
    <scope>NUCLEOTIDE SEQUENCE [LARGE SCALE GENOMIC DNA]</scope>
    <source>
        <strain evidence="14">ATCC 56775 / NRRL 5862 / SRRC 143 / SU-1</strain>
    </source>
</reference>
<keyword evidence="5 9" id="KW-0479">Metal-binding</keyword>
<evidence type="ECO:0000256" key="2">
    <source>
        <dbReference type="ARBA" id="ARBA00022485"/>
    </source>
</evidence>
<comment type="cofactor">
    <cofactor evidence="9">
        <name>[2Fe-2S] cluster</name>
        <dbReference type="ChEBI" id="CHEBI:190135"/>
    </cofactor>
</comment>
<dbReference type="AlphaFoldDB" id="A0A0F0IPJ0"/>
<dbReference type="Pfam" id="PF00106">
    <property type="entry name" value="adh_short"/>
    <property type="match status" value="1"/>
</dbReference>
<dbReference type="GO" id="GO:0046872">
    <property type="term" value="F:metal ion binding"/>
    <property type="evidence" value="ECO:0007669"/>
    <property type="project" value="UniProtKB-KW"/>
</dbReference>
<keyword evidence="3 9" id="KW-0963">Cytoplasm</keyword>
<dbReference type="InterPro" id="IPR007785">
    <property type="entry name" value="Anamorsin"/>
</dbReference>
<comment type="cofactor">
    <cofactor evidence="1 9">
        <name>[4Fe-4S] cluster</name>
        <dbReference type="ChEBI" id="CHEBI:49883"/>
    </cofactor>
</comment>
<evidence type="ECO:0000259" key="11">
    <source>
        <dbReference type="Pfam" id="PF05093"/>
    </source>
</evidence>
<feature type="region of interest" description="Disordered" evidence="10">
    <location>
        <begin position="1"/>
        <end position="25"/>
    </location>
</feature>
<accession>A0A0F0IPJ0</accession>
<dbReference type="Gene3D" id="3.40.50.11000">
    <property type="entry name" value="Fe-S cluster assembly protein Dre2, N-terminal domain"/>
    <property type="match status" value="1"/>
</dbReference>
<dbReference type="SUPFAM" id="SSF51735">
    <property type="entry name" value="NAD(P)-binding Rossmann-fold domains"/>
    <property type="match status" value="1"/>
</dbReference>
<dbReference type="OrthoDB" id="311633at2759"/>
<feature type="binding site" evidence="9">
    <location>
        <position position="287"/>
    </location>
    <ligand>
        <name>[4Fe-4S] cluster</name>
        <dbReference type="ChEBI" id="CHEBI:49883"/>
    </ligand>
</feature>
<dbReference type="GO" id="GO:0016226">
    <property type="term" value="P:iron-sulfur cluster assembly"/>
    <property type="evidence" value="ECO:0007669"/>
    <property type="project" value="UniProtKB-UniRule"/>
</dbReference>
<keyword evidence="4 9" id="KW-0001">2Fe-2S</keyword>
<dbReference type="Pfam" id="PF05093">
    <property type="entry name" value="CIAPIN1"/>
    <property type="match status" value="1"/>
</dbReference>
<dbReference type="STRING" id="1403190.A0A0F0IPJ0"/>
<comment type="subcellular location">
    <subcellularLocation>
        <location evidence="9">Cytoplasm</location>
    </subcellularLocation>
    <subcellularLocation>
        <location evidence="9">Mitochondrion intermembrane space</location>
    </subcellularLocation>
</comment>
<feature type="binding site" evidence="9">
    <location>
        <position position="279"/>
    </location>
    <ligand>
        <name>[4Fe-4S] cluster</name>
        <dbReference type="ChEBI" id="CHEBI:49883"/>
    </ligand>
</feature>
<dbReference type="EMBL" id="JZEE01000028">
    <property type="protein sequence ID" value="KJK68677.1"/>
    <property type="molecule type" value="Genomic_DNA"/>
</dbReference>
<dbReference type="GO" id="GO:0009055">
    <property type="term" value="F:electron transfer activity"/>
    <property type="evidence" value="ECO:0007669"/>
    <property type="project" value="UniProtKB-UniRule"/>
</dbReference>
<dbReference type="InterPro" id="IPR031838">
    <property type="entry name" value="Dre2_N"/>
</dbReference>
<feature type="domain" description="Fe-S cluster assembly protein Dre2 N-terminal" evidence="12">
    <location>
        <begin position="24"/>
        <end position="148"/>
    </location>
</feature>
<feature type="binding site" evidence="9">
    <location>
        <position position="276"/>
    </location>
    <ligand>
        <name>[4Fe-4S] cluster</name>
        <dbReference type="ChEBI" id="CHEBI:49883"/>
    </ligand>
</feature>
<feature type="short sequence motif" description="Cx2C motif 2" evidence="9">
    <location>
        <begin position="287"/>
        <end position="290"/>
    </location>
</feature>
<feature type="domain" description="Anamorsin C-terminal" evidence="11">
    <location>
        <begin position="210"/>
        <end position="306"/>
    </location>
</feature>
<dbReference type="GO" id="GO:0051539">
    <property type="term" value="F:4 iron, 4 sulfur cluster binding"/>
    <property type="evidence" value="ECO:0007669"/>
    <property type="project" value="UniProtKB-KW"/>
</dbReference>
<sequence>MSITIDTSVDIDLPTPPQSNGSQKRNLLLAPPSVAAHEEKLRDVFSTFDRSSTDLQMLDRLSAGFVSLPPNTYDLVLVLTDAQSDEAVRLLTRDVYTALVPAMKAGARLQLQQGSLGASEGLEAILAGLVEKDGGFEKPVQEAAVPLKLGGRKKKDKTNGVNGVQNGVATNGASTNGVGMFDPAQNNDDELIDEDALLSDDDLKRPLPRPQNCVPETAKKRRRPCKDCTCGLASQLEEEDRAREAKAAQDLNILKLNTDDLNDELDFTVQGKTSSCNSCSLGDAFRCSSCPYIGLPPFKPGEEVKIMNDMVQLKTMASKPFAIIAGVGPGTGASIARKFAQAYSVVLLARNPANFTPVVDEINANGGQATGISADLSDTNSVKSAFQKINEQYGGSTLAAAVFNSGGGFVRKPFLELTEEEFASGFESQGKGGFNFAQRTLPLLQKATGLQHPPTLIFTGATASLKGSASFSAFASGKFALRALAQSLAREFGPKGVHVSHVIIDGVIDIPRTKAWTFEHEDAKLDPAAIADSYWHLHTQPRTTWGFELDLRPYVEKW</sequence>
<dbReference type="InterPro" id="IPR036291">
    <property type="entry name" value="NAD(P)-bd_dom_sf"/>
</dbReference>
<comment type="domain">
    <text evidence="9">The C-terminal domain binds 2 Fe-S clusters but is otherwise mostly in an intrinsically disordered conformation.</text>
</comment>
<keyword evidence="7 9" id="KW-0411">Iron-sulfur</keyword>
<evidence type="ECO:0000256" key="5">
    <source>
        <dbReference type="ARBA" id="ARBA00022723"/>
    </source>
</evidence>
<dbReference type="PANTHER" id="PTHR43431">
    <property type="entry name" value="OXIDOREDUCTASE, SHORT CHAIN DEHYDROGENASE/REDUCTASE FAMILY (AFU_ORTHOLOGUE AFUA_5G14000)"/>
    <property type="match status" value="1"/>
</dbReference>
<feature type="binding site" evidence="9">
    <location>
        <position position="213"/>
    </location>
    <ligand>
        <name>[2Fe-2S] cluster</name>
        <dbReference type="ChEBI" id="CHEBI:190135"/>
    </ligand>
</feature>
<dbReference type="PANTHER" id="PTHR43431:SF7">
    <property type="entry name" value="OXIDOREDUCTASE, SHORT CHAIN DEHYDROGENASE_REDUCTASE FAMILY (AFU_ORTHOLOGUE AFUA_5G14000)"/>
    <property type="match status" value="1"/>
</dbReference>
<evidence type="ECO:0000256" key="1">
    <source>
        <dbReference type="ARBA" id="ARBA00001966"/>
    </source>
</evidence>
<name>A0A0F0IPJ0_ASPPU</name>
<evidence type="ECO:0000313" key="14">
    <source>
        <dbReference type="Proteomes" id="UP000033540"/>
    </source>
</evidence>
<gene>
    <name evidence="13" type="ORF">P875_00075761</name>
</gene>
<dbReference type="Proteomes" id="UP000033540">
    <property type="component" value="Unassembled WGS sequence"/>
</dbReference>
<dbReference type="Pfam" id="PF16803">
    <property type="entry name" value="DRE2_N"/>
    <property type="match status" value="1"/>
</dbReference>
<comment type="domain">
    <text evidence="9">The N-terminal domain has structural similarity with S-adenosyl-L-methionine-dependent methyltransferases, but does not bind S-adenosyl-L-methionine. It is required for correct assembly of the 2 Fe-S clusters.</text>
</comment>
<feature type="compositionally biased region" description="Polar residues" evidence="10">
    <location>
        <begin position="159"/>
        <end position="177"/>
    </location>
</feature>
<evidence type="ECO:0000256" key="8">
    <source>
        <dbReference type="ARBA" id="ARBA00023128"/>
    </source>
</evidence>
<evidence type="ECO:0000256" key="6">
    <source>
        <dbReference type="ARBA" id="ARBA00023004"/>
    </source>
</evidence>
<dbReference type="GO" id="GO:0005758">
    <property type="term" value="C:mitochondrial intermembrane space"/>
    <property type="evidence" value="ECO:0007669"/>
    <property type="project" value="UniProtKB-SubCell"/>
</dbReference>
<feature type="binding site" evidence="9">
    <location>
        <position position="230"/>
    </location>
    <ligand>
        <name>[2Fe-2S] cluster</name>
        <dbReference type="ChEBI" id="CHEBI:190135"/>
    </ligand>
</feature>
<feature type="binding site" evidence="9">
    <location>
        <position position="225"/>
    </location>
    <ligand>
        <name>[2Fe-2S] cluster</name>
        <dbReference type="ChEBI" id="CHEBI:190135"/>
    </ligand>
</feature>
<evidence type="ECO:0000313" key="13">
    <source>
        <dbReference type="EMBL" id="KJK68677.1"/>
    </source>
</evidence>
<proteinExistence type="inferred from homology"/>
<evidence type="ECO:0000256" key="4">
    <source>
        <dbReference type="ARBA" id="ARBA00022714"/>
    </source>
</evidence>
<keyword evidence="6 9" id="KW-0408">Iron</keyword>